<feature type="compositionally biased region" description="Basic and acidic residues" evidence="1">
    <location>
        <begin position="411"/>
        <end position="425"/>
    </location>
</feature>
<dbReference type="EMBL" id="VBSP01000021">
    <property type="protein sequence ID" value="TLQ41027.1"/>
    <property type="molecule type" value="Genomic_DNA"/>
</dbReference>
<feature type="compositionally biased region" description="Polar residues" evidence="1">
    <location>
        <begin position="268"/>
        <end position="278"/>
    </location>
</feature>
<feature type="compositionally biased region" description="Polar residues" evidence="1">
    <location>
        <begin position="449"/>
        <end position="464"/>
    </location>
</feature>
<evidence type="ECO:0000259" key="2">
    <source>
        <dbReference type="Pfam" id="PF25888"/>
    </source>
</evidence>
<dbReference type="RefSeq" id="WP_138404666.1">
    <property type="nucleotide sequence ID" value="NZ_VBSP01000021.1"/>
</dbReference>
<protein>
    <recommendedName>
        <fullName evidence="2">Replicative helicase loading/DNA remodeling protein DnaB N-terminal winged helix domain-containing protein</fullName>
    </recommendedName>
</protein>
<dbReference type="InterPro" id="IPR058660">
    <property type="entry name" value="WHD_DnaB"/>
</dbReference>
<feature type="region of interest" description="Disordered" evidence="1">
    <location>
        <begin position="411"/>
        <end position="483"/>
    </location>
</feature>
<feature type="region of interest" description="Disordered" evidence="1">
    <location>
        <begin position="263"/>
        <end position="305"/>
    </location>
</feature>
<comment type="caution">
    <text evidence="3">The sequence shown here is derived from an EMBL/GenBank/DDBJ whole genome shotgun (WGS) entry which is preliminary data.</text>
</comment>
<dbReference type="Proteomes" id="UP000306420">
    <property type="component" value="Unassembled WGS sequence"/>
</dbReference>
<gene>
    <name evidence="3" type="ORF">FEZ33_06885</name>
</gene>
<name>A0A5R9DWX8_9LACT</name>
<evidence type="ECO:0000256" key="1">
    <source>
        <dbReference type="SAM" id="MobiDB-lite"/>
    </source>
</evidence>
<evidence type="ECO:0000313" key="4">
    <source>
        <dbReference type="Proteomes" id="UP000306420"/>
    </source>
</evidence>
<proteinExistence type="predicted"/>
<feature type="domain" description="Replicative helicase loading/DNA remodeling protein DnaB N-terminal winged helix" evidence="2">
    <location>
        <begin position="6"/>
        <end position="260"/>
    </location>
</feature>
<accession>A0A5R9DWX8</accession>
<dbReference type="Pfam" id="PF25888">
    <property type="entry name" value="WHD_DnaB"/>
    <property type="match status" value="1"/>
</dbReference>
<dbReference type="OrthoDB" id="2082007at2"/>
<sequence length="483" mass="56106">MSLTINPLQPFVLKGQADISANYLESLTHLYQPIIGPESMGLYLTLMSMPTTVHLDSRRSLRHQILLLHLNIGIKELNEARIKLEAVGLMRTYRDMKSNSNPVHQTILYDLKLPLLNQAFFQDALLSTALLNQLGEKDYEELTTLLTVEAIDEDRYAEETSTFQKALYPIQVNEAATKVIDEQPDKVHNYAPGLEYSRFISYLISEGINHSELSEELKKQIYAIHDIYGNTESELANLVYLAMDKTTGNVNLNDLKKIAQRQNKKAESNWQSNLQQDQLEPRTKSNRTSRMYSKEEVEDRRQQLKAQHPELAPEAVQLVISCEQMPSNAFLNKMKQAKKTFATDSEHFYIRDLAEKTRLNEHVVNFLIYYLLVINDRPNIYKGELQRVASEWEQEELTDIPKAMQYVKEQRKKKEIEQKQRENRSNYKKRGQSQHQEIIPSWLKDKEQSVQQQESPQTASQPQYSEDEMRKRLNELIGEEGDS</sequence>
<reference evidence="3 4" key="1">
    <citation type="submission" date="2019-05" db="EMBL/GenBank/DDBJ databases">
        <title>The metagenome of a microbial culture collection derived from dairy environment covers the genomic content of the human microbiome.</title>
        <authorList>
            <person name="Roder T."/>
            <person name="Wuthrich D."/>
            <person name="Sattari Z."/>
            <person name="Von Ah U."/>
            <person name="Bar C."/>
            <person name="Ronchi F."/>
            <person name="Macpherson A.J."/>
            <person name="Ganal-Vonarburg S.C."/>
            <person name="Bruggmann R."/>
            <person name="Vergeres G."/>
        </authorList>
    </citation>
    <scope>NUCLEOTIDE SEQUENCE [LARGE SCALE GENOMIC DNA]</scope>
    <source>
        <strain evidence="3 4">FAM 24227</strain>
    </source>
</reference>
<feature type="compositionally biased region" description="Basic and acidic residues" evidence="1">
    <location>
        <begin position="292"/>
        <end position="302"/>
    </location>
</feature>
<evidence type="ECO:0000313" key="3">
    <source>
        <dbReference type="EMBL" id="TLQ41027.1"/>
    </source>
</evidence>
<organism evidence="3 4">
    <name type="scientific">Ruoffia tabacinasalis</name>
    <dbReference type="NCBI Taxonomy" id="87458"/>
    <lineage>
        <taxon>Bacteria</taxon>
        <taxon>Bacillati</taxon>
        <taxon>Bacillota</taxon>
        <taxon>Bacilli</taxon>
        <taxon>Lactobacillales</taxon>
        <taxon>Aerococcaceae</taxon>
        <taxon>Ruoffia</taxon>
    </lineage>
</organism>
<dbReference type="AlphaFoldDB" id="A0A5R9DWX8"/>